<dbReference type="AlphaFoldDB" id="A0A1U8A474"/>
<dbReference type="InterPro" id="IPR036875">
    <property type="entry name" value="Znf_CCHC_sf"/>
</dbReference>
<evidence type="ECO:0000313" key="8">
    <source>
        <dbReference type="RefSeq" id="XP_010261933.1"/>
    </source>
</evidence>
<dbReference type="Gene3D" id="3.30.40.10">
    <property type="entry name" value="Zinc/RING finger domain, C3HC4 (zinc finger)"/>
    <property type="match status" value="1"/>
</dbReference>
<evidence type="ECO:0000256" key="4">
    <source>
        <dbReference type="ARBA" id="ARBA00022833"/>
    </source>
</evidence>
<feature type="region of interest" description="Disordered" evidence="6">
    <location>
        <begin position="599"/>
        <end position="625"/>
    </location>
</feature>
<reference evidence="8" key="1">
    <citation type="submission" date="2025-08" db="UniProtKB">
        <authorList>
            <consortium name="RefSeq"/>
        </authorList>
    </citation>
    <scope>IDENTIFICATION</scope>
</reference>
<feature type="compositionally biased region" description="Basic and acidic residues" evidence="6">
    <location>
        <begin position="616"/>
        <end position="625"/>
    </location>
</feature>
<dbReference type="SMART" id="SM01180">
    <property type="entry name" value="DWNN"/>
    <property type="match status" value="1"/>
</dbReference>
<dbReference type="OrthoDB" id="106784at2759"/>
<accession>A0A1U8A474</accession>
<keyword evidence="5" id="KW-0539">Nucleus</keyword>
<dbReference type="OMA" id="LSHDRWQ"/>
<dbReference type="InterPro" id="IPR001841">
    <property type="entry name" value="Znf_RING"/>
</dbReference>
<protein>
    <submittedName>
        <fullName evidence="8">E3 ubiquitin-protein ligase RBBP6-like isoform X1</fullName>
    </submittedName>
</protein>
<dbReference type="SUPFAM" id="SSF57756">
    <property type="entry name" value="Retrovirus zinc finger-like domains"/>
    <property type="match status" value="1"/>
</dbReference>
<dbReference type="CDD" id="cd16620">
    <property type="entry name" value="vRING-HC-C4C4_RBBP6"/>
    <property type="match status" value="1"/>
</dbReference>
<dbReference type="STRING" id="4432.A0A1U8A474"/>
<name>A0A1U8A474_NELNU</name>
<evidence type="ECO:0000256" key="6">
    <source>
        <dbReference type="SAM" id="MobiDB-lite"/>
    </source>
</evidence>
<dbReference type="Pfam" id="PF13923">
    <property type="entry name" value="zf-C3HC4_2"/>
    <property type="match status" value="1"/>
</dbReference>
<dbReference type="SMART" id="SM00184">
    <property type="entry name" value="RING"/>
    <property type="match status" value="1"/>
</dbReference>
<feature type="compositionally biased region" description="Basic and acidic residues" evidence="6">
    <location>
        <begin position="724"/>
        <end position="755"/>
    </location>
</feature>
<gene>
    <name evidence="8" type="primary">LOC104600591</name>
</gene>
<dbReference type="PROSITE" id="PS50158">
    <property type="entry name" value="ZF_CCHC"/>
    <property type="match status" value="1"/>
</dbReference>
<organism evidence="7 8">
    <name type="scientific">Nelumbo nucifera</name>
    <name type="common">Sacred lotus</name>
    <dbReference type="NCBI Taxonomy" id="4432"/>
    <lineage>
        <taxon>Eukaryota</taxon>
        <taxon>Viridiplantae</taxon>
        <taxon>Streptophyta</taxon>
        <taxon>Embryophyta</taxon>
        <taxon>Tracheophyta</taxon>
        <taxon>Spermatophyta</taxon>
        <taxon>Magnoliopsida</taxon>
        <taxon>Proteales</taxon>
        <taxon>Nelumbonaceae</taxon>
        <taxon>Nelumbo</taxon>
    </lineage>
</organism>
<dbReference type="InterPro" id="IPR013083">
    <property type="entry name" value="Znf_RING/FYVE/PHD"/>
</dbReference>
<dbReference type="Gene3D" id="4.10.60.10">
    <property type="entry name" value="Zinc finger, CCHC-type"/>
    <property type="match status" value="1"/>
</dbReference>
<dbReference type="GO" id="GO:0003676">
    <property type="term" value="F:nucleic acid binding"/>
    <property type="evidence" value="ECO:0007669"/>
    <property type="project" value="InterPro"/>
</dbReference>
<feature type="region of interest" description="Disordered" evidence="6">
    <location>
        <begin position="167"/>
        <end position="197"/>
    </location>
</feature>
<dbReference type="GeneID" id="104600591"/>
<keyword evidence="3" id="KW-0863">Zinc-finger</keyword>
<dbReference type="PANTHER" id="PTHR15439">
    <property type="entry name" value="RETINOBLASTOMA-BINDING PROTEIN 6"/>
    <property type="match status" value="1"/>
</dbReference>
<dbReference type="Proteomes" id="UP000189703">
    <property type="component" value="Unplaced"/>
</dbReference>
<dbReference type="GO" id="GO:0006397">
    <property type="term" value="P:mRNA processing"/>
    <property type="evidence" value="ECO:0007669"/>
    <property type="project" value="InterPro"/>
</dbReference>
<comment type="subcellular location">
    <subcellularLocation>
        <location evidence="1">Nucleus</location>
    </subcellularLocation>
</comment>
<sequence>MAVRFKFRSSVDFDSVDIDGRPSISIRDLRSKILQKKNLKICEDFHLDIADADTGEEYKDESFLVPSGSSVIIKRVPAGRSTPSSLPPISSVKNLVTKQTNFVVKIGPSSTNIDMDNFDDFGVDLCPSPEEPSLSSDSDVDKMNHVTSGKADSKVPRCIEPSVIRFQNPEPSDLSEASPTGPNHHDAEENKSQTKLKSKVEEQKKLDGVFNTSSPALPNTDLPSELRCSLCNTIFKEAVMIPCCQHSFCDKCIRLVLIEKARCPKCLSSKCRVENLLPNVSLRQAIEHFLESQILISGSDNIIPKYAPDGESAIQVKEASCAVSVQQREPVLSHSPSATGKGSNQVMTESAGESLIKNNTSTSGTGRIIYLGAGKSVKSAPSSNKLKQISGERDATASLIEFKGRHESLKVAVDFQGENQPLNLPQTLMQKEEANLTSKKKKGMWINTADGTGSFMATSRHRKQGDRTCYMCGSPDHFIRDCPAASSPHPMLQTGDAVFPGGMPAYGPSYWHGSPLTHVRPYANIYGAPGMMPFDPTMVPVTPFAVPSYMPSLYAGLPVPCGLMRMGGLVPPVVTGAERPLSRAEFMELGDCEQKNKLANERQQRQQSNDSDDLDERYRYNELERSHDCKPRLEREDIGSYSEDTVIRRSLKKHTSDKCLDEDIHSVDWRHEKGSRSSTTGRDRRPYYSDRSSSEIQDISDNSNQHSKKRYKHHRGGSRKHSEKKYQYDSDSSQRKHRGNQKELENDRHRDEANVKRHRHKHHSHSESGLEPSSSRDQKRRHKEKESSRSSRHLKHKVKSTDDQLSNDRWEMYDGLDENWEEDYQHHKRKRLH</sequence>
<dbReference type="InterPro" id="IPR017907">
    <property type="entry name" value="Znf_RING_CS"/>
</dbReference>
<dbReference type="PROSITE" id="PS00518">
    <property type="entry name" value="ZF_RING_1"/>
    <property type="match status" value="1"/>
</dbReference>
<proteinExistence type="predicted"/>
<dbReference type="InterPro" id="IPR033489">
    <property type="entry name" value="RBBP6"/>
</dbReference>
<feature type="region of interest" description="Disordered" evidence="6">
    <location>
        <begin position="671"/>
        <end position="809"/>
    </location>
</feature>
<feature type="compositionally biased region" description="Polar residues" evidence="6">
    <location>
        <begin position="695"/>
        <end position="705"/>
    </location>
</feature>
<feature type="compositionally biased region" description="Basic residues" evidence="6">
    <location>
        <begin position="706"/>
        <end position="723"/>
    </location>
</feature>
<evidence type="ECO:0000256" key="3">
    <source>
        <dbReference type="ARBA" id="ARBA00022771"/>
    </source>
</evidence>
<evidence type="ECO:0000256" key="5">
    <source>
        <dbReference type="ARBA" id="ARBA00023242"/>
    </source>
</evidence>
<dbReference type="GO" id="GO:0005634">
    <property type="term" value="C:nucleus"/>
    <property type="evidence" value="ECO:0000318"/>
    <property type="project" value="GO_Central"/>
</dbReference>
<feature type="compositionally biased region" description="Basic and acidic residues" evidence="6">
    <location>
        <begin position="183"/>
        <end position="197"/>
    </location>
</feature>
<dbReference type="InterPro" id="IPR014891">
    <property type="entry name" value="DWNN_domain"/>
</dbReference>
<dbReference type="KEGG" id="nnu:104600591"/>
<dbReference type="GO" id="GO:0006511">
    <property type="term" value="P:ubiquitin-dependent protein catabolic process"/>
    <property type="evidence" value="ECO:0000318"/>
    <property type="project" value="GO_Central"/>
</dbReference>
<dbReference type="Gene3D" id="3.10.20.90">
    <property type="entry name" value="Phosphatidylinositol 3-kinase Catalytic Subunit, Chain A, domain 1"/>
    <property type="match status" value="1"/>
</dbReference>
<feature type="compositionally biased region" description="Basic and acidic residues" evidence="6">
    <location>
        <begin position="799"/>
        <end position="809"/>
    </location>
</feature>
<keyword evidence="4" id="KW-0862">Zinc</keyword>
<dbReference type="Pfam" id="PF00098">
    <property type="entry name" value="zf-CCHC"/>
    <property type="match status" value="1"/>
</dbReference>
<feature type="region of interest" description="Disordered" evidence="6">
    <location>
        <begin position="126"/>
        <end position="154"/>
    </location>
</feature>
<dbReference type="SUPFAM" id="SSF57850">
    <property type="entry name" value="RING/U-box"/>
    <property type="match status" value="1"/>
</dbReference>
<feature type="region of interest" description="Disordered" evidence="6">
    <location>
        <begin position="329"/>
        <end position="350"/>
    </location>
</feature>
<evidence type="ECO:0000256" key="1">
    <source>
        <dbReference type="ARBA" id="ARBA00004123"/>
    </source>
</evidence>
<dbReference type="GO" id="GO:0061630">
    <property type="term" value="F:ubiquitin protein ligase activity"/>
    <property type="evidence" value="ECO:0000318"/>
    <property type="project" value="GO_Central"/>
</dbReference>
<feature type="compositionally biased region" description="Basic and acidic residues" evidence="6">
    <location>
        <begin position="671"/>
        <end position="688"/>
    </location>
</feature>
<dbReference type="GO" id="GO:0008270">
    <property type="term" value="F:zinc ion binding"/>
    <property type="evidence" value="ECO:0007669"/>
    <property type="project" value="UniProtKB-KW"/>
</dbReference>
<dbReference type="Pfam" id="PF08783">
    <property type="entry name" value="DWNN"/>
    <property type="match status" value="1"/>
</dbReference>
<dbReference type="InterPro" id="IPR001878">
    <property type="entry name" value="Znf_CCHC"/>
</dbReference>
<dbReference type="RefSeq" id="XP_010261933.1">
    <property type="nucleotide sequence ID" value="XM_010263631.2"/>
</dbReference>
<dbReference type="PROSITE" id="PS50089">
    <property type="entry name" value="ZF_RING_2"/>
    <property type="match status" value="1"/>
</dbReference>
<keyword evidence="2" id="KW-0479">Metal-binding</keyword>
<dbReference type="PROSITE" id="PS51282">
    <property type="entry name" value="DWNN"/>
    <property type="match status" value="1"/>
</dbReference>
<evidence type="ECO:0000313" key="7">
    <source>
        <dbReference type="Proteomes" id="UP000189703"/>
    </source>
</evidence>
<feature type="compositionally biased region" description="Low complexity" evidence="6">
    <location>
        <begin position="126"/>
        <end position="137"/>
    </location>
</feature>
<dbReference type="eggNOG" id="KOG0314">
    <property type="taxonomic scope" value="Eukaryota"/>
</dbReference>
<evidence type="ECO:0000256" key="2">
    <source>
        <dbReference type="ARBA" id="ARBA00022723"/>
    </source>
</evidence>
<feature type="compositionally biased region" description="Polar residues" evidence="6">
    <location>
        <begin position="334"/>
        <end position="348"/>
    </location>
</feature>
<dbReference type="PANTHER" id="PTHR15439:SF11">
    <property type="entry name" value="E3 UBIQUITIN LIGASE PQT3-LIKE ISOFORM X1"/>
    <property type="match status" value="1"/>
</dbReference>
<dbReference type="SMART" id="SM00343">
    <property type="entry name" value="ZnF_C2HC"/>
    <property type="match status" value="1"/>
</dbReference>
<dbReference type="GO" id="GO:0016567">
    <property type="term" value="P:protein ubiquitination"/>
    <property type="evidence" value="ECO:0000318"/>
    <property type="project" value="GO_Central"/>
</dbReference>
<keyword evidence="7" id="KW-1185">Reference proteome</keyword>